<comment type="catalytic activity">
    <reaction evidence="1">
        <text>D-mannitol(out) + N(pros)-phospho-L-histidyl-[protein] = D-mannitol 1-phosphate(in) + L-histidyl-[protein]</text>
        <dbReference type="Rhea" id="RHEA:33363"/>
        <dbReference type="Rhea" id="RHEA-COMP:9745"/>
        <dbReference type="Rhea" id="RHEA-COMP:9746"/>
        <dbReference type="ChEBI" id="CHEBI:16899"/>
        <dbReference type="ChEBI" id="CHEBI:29979"/>
        <dbReference type="ChEBI" id="CHEBI:61381"/>
        <dbReference type="ChEBI" id="CHEBI:64837"/>
        <dbReference type="EC" id="2.7.1.197"/>
    </reaction>
</comment>
<feature type="transmembrane region" description="Helical" evidence="25">
    <location>
        <begin position="129"/>
        <end position="147"/>
    </location>
</feature>
<keyword evidence="15" id="KW-0598">Phosphotransferase system</keyword>
<dbReference type="EMBL" id="JAGINX010000001">
    <property type="protein sequence ID" value="MBP2317216.1"/>
    <property type="molecule type" value="Genomic_DNA"/>
</dbReference>
<keyword evidence="30" id="KW-1185">Reference proteome</keyword>
<dbReference type="InterPro" id="IPR003352">
    <property type="entry name" value="PTS_EIIC"/>
</dbReference>
<evidence type="ECO:0000256" key="16">
    <source>
        <dbReference type="ARBA" id="ARBA00022692"/>
    </source>
</evidence>
<keyword evidence="11" id="KW-0997">Cell inner membrane</keyword>
<evidence type="ECO:0000256" key="13">
    <source>
        <dbReference type="ARBA" id="ARBA00022597"/>
    </source>
</evidence>
<feature type="transmembrane region" description="Helical" evidence="25">
    <location>
        <begin position="304"/>
        <end position="324"/>
    </location>
</feature>
<dbReference type="SUPFAM" id="SSF52794">
    <property type="entry name" value="PTS system IIB component-like"/>
    <property type="match status" value="1"/>
</dbReference>
<dbReference type="InterPro" id="IPR013014">
    <property type="entry name" value="PTS_EIIC_2"/>
</dbReference>
<dbReference type="CDD" id="cd05567">
    <property type="entry name" value="PTS_IIB_mannitol"/>
    <property type="match status" value="1"/>
</dbReference>
<accession>A0ABS4T1T1</accession>
<dbReference type="RefSeq" id="WP_210047418.1">
    <property type="nucleotide sequence ID" value="NZ_JAGINX010000001.1"/>
</dbReference>
<protein>
    <recommendedName>
        <fullName evidence="6">Mannitol-specific phosphotransferase enzyme IIA component</fullName>
        <ecNumber evidence="5">2.7.1.197</ecNumber>
    </recommendedName>
    <alternativeName>
        <fullName evidence="22">EIIA</fullName>
    </alternativeName>
    <alternativeName>
        <fullName evidence="24">EIICB-Mtl</fullName>
    </alternativeName>
    <alternativeName>
        <fullName evidence="21">EIICBA-Mtl</fullName>
    </alternativeName>
    <alternativeName>
        <fullName evidence="23">EIII</fullName>
    </alternativeName>
    <alternativeName>
        <fullName evidence="20">PTS system mannitol-specific EIIA component</fullName>
    </alternativeName>
    <alternativeName>
        <fullName evidence="8">PTS system mannitol-specific EIICB component</fullName>
    </alternativeName>
    <alternativeName>
        <fullName evidence="7">PTS system mannitol-specific EIICBA component</fullName>
    </alternativeName>
</protein>
<dbReference type="PROSITE" id="PS51104">
    <property type="entry name" value="PTS_EIIC_TYPE_2"/>
    <property type="match status" value="1"/>
</dbReference>
<dbReference type="PROSITE" id="PS00372">
    <property type="entry name" value="PTS_EIIA_TYPE_2_HIS"/>
    <property type="match status" value="1"/>
</dbReference>
<evidence type="ECO:0000256" key="19">
    <source>
        <dbReference type="ARBA" id="ARBA00023136"/>
    </source>
</evidence>
<evidence type="ECO:0000256" key="18">
    <source>
        <dbReference type="ARBA" id="ARBA00022989"/>
    </source>
</evidence>
<evidence type="ECO:0000313" key="30">
    <source>
        <dbReference type="Proteomes" id="UP001519331"/>
    </source>
</evidence>
<dbReference type="PANTHER" id="PTHR30181">
    <property type="entry name" value="MANNITOL PERMEASE IIC COMPONENT"/>
    <property type="match status" value="1"/>
</dbReference>
<dbReference type="InterPro" id="IPR013011">
    <property type="entry name" value="PTS_EIIB_2"/>
</dbReference>
<dbReference type="InterPro" id="IPR016152">
    <property type="entry name" value="PTrfase/Anion_transptr"/>
</dbReference>
<evidence type="ECO:0000256" key="9">
    <source>
        <dbReference type="ARBA" id="ARBA00022448"/>
    </source>
</evidence>
<comment type="subcellular location">
    <subcellularLocation>
        <location evidence="3">Cell inner membrane</location>
        <topology evidence="3">Multi-pass membrane protein</topology>
    </subcellularLocation>
</comment>
<evidence type="ECO:0000256" key="14">
    <source>
        <dbReference type="ARBA" id="ARBA00022679"/>
    </source>
</evidence>
<keyword evidence="13" id="KW-0762">Sugar transport</keyword>
<evidence type="ECO:0000256" key="10">
    <source>
        <dbReference type="ARBA" id="ARBA00022475"/>
    </source>
</evidence>
<evidence type="ECO:0000259" key="26">
    <source>
        <dbReference type="PROSITE" id="PS51094"/>
    </source>
</evidence>
<feature type="transmembrane region" description="Helical" evidence="25">
    <location>
        <begin position="32"/>
        <end position="53"/>
    </location>
</feature>
<dbReference type="InterPro" id="IPR002178">
    <property type="entry name" value="PTS_EIIA_type-2_dom"/>
</dbReference>
<keyword evidence="18 25" id="KW-1133">Transmembrane helix</keyword>
<comment type="function">
    <text evidence="2">The phosphoenolpyruvate-dependent sugar phosphotransferase system (sugar PTS), a major carbohydrate active transport system, catalyzes the phosphorylation of incoming sugar substrates concomitantly with their translocation across the cell membrane. The enzyme II CmtAB PTS system is involved in D-mannitol transport.</text>
</comment>
<evidence type="ECO:0000256" key="15">
    <source>
        <dbReference type="ARBA" id="ARBA00022683"/>
    </source>
</evidence>
<keyword evidence="17" id="KW-0418">Kinase</keyword>
<evidence type="ECO:0000256" key="1">
    <source>
        <dbReference type="ARBA" id="ARBA00001655"/>
    </source>
</evidence>
<evidence type="ECO:0000256" key="8">
    <source>
        <dbReference type="ARBA" id="ARBA00021825"/>
    </source>
</evidence>
<dbReference type="Pfam" id="PF02378">
    <property type="entry name" value="PTS_EIIC"/>
    <property type="match status" value="1"/>
</dbReference>
<evidence type="ECO:0000256" key="3">
    <source>
        <dbReference type="ARBA" id="ARBA00004429"/>
    </source>
</evidence>
<dbReference type="Gene3D" id="3.40.930.10">
    <property type="entry name" value="Mannitol-specific EII, Chain A"/>
    <property type="match status" value="1"/>
</dbReference>
<proteinExistence type="predicted"/>
<evidence type="ECO:0000256" key="6">
    <source>
        <dbReference type="ARBA" id="ARBA00014783"/>
    </source>
</evidence>
<dbReference type="Pfam" id="PF00359">
    <property type="entry name" value="PTS_EIIA_2"/>
    <property type="match status" value="1"/>
</dbReference>
<evidence type="ECO:0000259" key="27">
    <source>
        <dbReference type="PROSITE" id="PS51099"/>
    </source>
</evidence>
<feature type="domain" description="PTS EIIB type-2" evidence="27">
    <location>
        <begin position="424"/>
        <end position="519"/>
    </location>
</feature>
<dbReference type="Pfam" id="PF02302">
    <property type="entry name" value="PTS_IIB"/>
    <property type="match status" value="1"/>
</dbReference>
<feature type="transmembrane region" description="Helical" evidence="25">
    <location>
        <begin position="168"/>
        <end position="190"/>
    </location>
</feature>
<feature type="transmembrane region" description="Helical" evidence="25">
    <location>
        <begin position="352"/>
        <end position="375"/>
    </location>
</feature>
<evidence type="ECO:0000313" key="29">
    <source>
        <dbReference type="EMBL" id="MBP2317216.1"/>
    </source>
</evidence>
<evidence type="ECO:0000256" key="7">
    <source>
        <dbReference type="ARBA" id="ARBA00015039"/>
    </source>
</evidence>
<evidence type="ECO:0000256" key="20">
    <source>
        <dbReference type="ARBA" id="ARBA00029908"/>
    </source>
</evidence>
<dbReference type="Proteomes" id="UP001519331">
    <property type="component" value="Unassembled WGS sequence"/>
</dbReference>
<name>A0ABS4T1T1_9MICC</name>
<sequence>MSTATAESADGQKQPGALRVGIQKVGSFMSGMIMPVIPALIAWGILTAVLVNIGEWTTGWAPAEALDTAIFPMIHYLLPILIAVQGGKMVYDMRGAVVGGIAALGVIAGSDHIVDQFNAGLPEAEQLEYVHMFIGAMILGPLAAWIMKKLDGLWEGKIRAGFEMLVNMFSAGILGFFLVIGGFFGLAPVINGLMNVLETVVGFLVDHGLLPLASVIIEPAKVFFLNNAINHGVLTPLGIQEASGEAGQSILFLLEANPGVGLGLLLAFSVFGVGAARATAPGAAIIVFLGGIHEVYFPYVLMKPALLLAVIAGGATGVTTNMLLEVGLQGPAAPGSVIAVYLQSLGGGMGNIIGVTLSWILAAAVTFAVAALILLKDRKKDLAGEDGFTSAVAKTAAAKGKSSSHLSDLADAAAVPAQTEKVIQKVIFACDAGMGSSAMGASVLRKKFKAAGIEGVEVTNKAIAALPGDTDLVITQESLTDRARGQEPEAIHVSVDSFMDAPEYDEVVELVQNSRQPAAVGAGEGSASSAAPAVSAASAEADAAPVPETADSGILTLSQVRIHSGSATQEEALAEAAQILVDSGAVTEDYLQAMKDREATVSTFMGNGLAIPHGTNDAKDAVKASALSVVRYDGGVDWAGDQADFVIGIAGVGDEHLEILSRIAVLFAEENEVAQLRAASSEEELLQMLSAVNDG</sequence>
<evidence type="ECO:0000256" key="17">
    <source>
        <dbReference type="ARBA" id="ARBA00022777"/>
    </source>
</evidence>
<dbReference type="EC" id="2.7.1.197" evidence="5"/>
<evidence type="ECO:0000256" key="2">
    <source>
        <dbReference type="ARBA" id="ARBA00002434"/>
    </source>
</evidence>
<dbReference type="Gene3D" id="3.40.50.2300">
    <property type="match status" value="1"/>
</dbReference>
<organism evidence="29 30">
    <name type="scientific">Nesterenkonia lacusekhoensis</name>
    <dbReference type="NCBI Taxonomy" id="150832"/>
    <lineage>
        <taxon>Bacteria</taxon>
        <taxon>Bacillati</taxon>
        <taxon>Actinomycetota</taxon>
        <taxon>Actinomycetes</taxon>
        <taxon>Micrococcales</taxon>
        <taxon>Micrococcaceae</taxon>
        <taxon>Nesterenkonia</taxon>
    </lineage>
</organism>
<reference evidence="29 30" key="1">
    <citation type="submission" date="2021-03" db="EMBL/GenBank/DDBJ databases">
        <title>Sequencing the genomes of 1000 actinobacteria strains.</title>
        <authorList>
            <person name="Klenk H.-P."/>
        </authorList>
    </citation>
    <scope>NUCLEOTIDE SEQUENCE [LARGE SCALE GENOMIC DNA]</scope>
    <source>
        <strain evidence="29 30">DSM 12544</strain>
    </source>
</reference>
<feature type="domain" description="PTS EIIC type-2" evidence="28">
    <location>
        <begin position="25"/>
        <end position="364"/>
    </location>
</feature>
<keyword evidence="19 25" id="KW-0472">Membrane</keyword>
<comment type="caution">
    <text evidence="29">The sequence shown here is derived from an EMBL/GenBank/DDBJ whole genome shotgun (WGS) entry which is preliminary data.</text>
</comment>
<evidence type="ECO:0000256" key="11">
    <source>
        <dbReference type="ARBA" id="ARBA00022519"/>
    </source>
</evidence>
<keyword evidence="10" id="KW-1003">Cell membrane</keyword>
<dbReference type="InterPro" id="IPR050893">
    <property type="entry name" value="Sugar_PTS"/>
</dbReference>
<feature type="transmembrane region" description="Helical" evidence="25">
    <location>
        <begin position="65"/>
        <end position="84"/>
    </location>
</feature>
<evidence type="ECO:0000256" key="24">
    <source>
        <dbReference type="ARBA" id="ARBA00033349"/>
    </source>
</evidence>
<dbReference type="CDD" id="cd00211">
    <property type="entry name" value="PTS_IIA_fru"/>
    <property type="match status" value="1"/>
</dbReference>
<evidence type="ECO:0000256" key="25">
    <source>
        <dbReference type="SAM" id="Phobius"/>
    </source>
</evidence>
<dbReference type="InterPro" id="IPR003501">
    <property type="entry name" value="PTS_EIIB_2/3"/>
</dbReference>
<feature type="transmembrane region" description="Helical" evidence="25">
    <location>
        <begin position="262"/>
        <end position="292"/>
    </location>
</feature>
<keyword evidence="14" id="KW-0808">Transferase</keyword>
<dbReference type="PROSITE" id="PS51094">
    <property type="entry name" value="PTS_EIIA_TYPE_2"/>
    <property type="match status" value="1"/>
</dbReference>
<dbReference type="InterPro" id="IPR029503">
    <property type="entry name" value="PTS_EIIB_mannitol"/>
</dbReference>
<evidence type="ECO:0000256" key="4">
    <source>
        <dbReference type="ARBA" id="ARBA00011738"/>
    </source>
</evidence>
<feature type="transmembrane region" description="Helical" evidence="25">
    <location>
        <begin position="91"/>
        <end position="109"/>
    </location>
</feature>
<dbReference type="SUPFAM" id="SSF55804">
    <property type="entry name" value="Phoshotransferase/anion transport protein"/>
    <property type="match status" value="1"/>
</dbReference>
<keyword evidence="12" id="KW-0597">Phosphoprotein</keyword>
<dbReference type="InterPro" id="IPR036095">
    <property type="entry name" value="PTS_EIIB-like_sf"/>
</dbReference>
<dbReference type="PANTHER" id="PTHR30181:SF2">
    <property type="entry name" value="PTS SYSTEM MANNITOL-SPECIFIC EIICBA COMPONENT"/>
    <property type="match status" value="1"/>
</dbReference>
<dbReference type="PROSITE" id="PS51099">
    <property type="entry name" value="PTS_EIIB_TYPE_2"/>
    <property type="match status" value="1"/>
</dbReference>
<feature type="domain" description="PTS EIIA type-2" evidence="26">
    <location>
        <begin position="553"/>
        <end position="692"/>
    </location>
</feature>
<evidence type="ECO:0000256" key="5">
    <source>
        <dbReference type="ARBA" id="ARBA00011909"/>
    </source>
</evidence>
<evidence type="ECO:0000259" key="28">
    <source>
        <dbReference type="PROSITE" id="PS51104"/>
    </source>
</evidence>
<evidence type="ECO:0000256" key="22">
    <source>
        <dbReference type="ARBA" id="ARBA00030956"/>
    </source>
</evidence>
<evidence type="ECO:0000256" key="23">
    <source>
        <dbReference type="ARBA" id="ARBA00030962"/>
    </source>
</evidence>
<evidence type="ECO:0000256" key="12">
    <source>
        <dbReference type="ARBA" id="ARBA00022553"/>
    </source>
</evidence>
<keyword evidence="16 25" id="KW-0812">Transmembrane</keyword>
<keyword evidence="9" id="KW-0813">Transport</keyword>
<dbReference type="NCBIfam" id="NF011663">
    <property type="entry name" value="PRK15083.1"/>
    <property type="match status" value="1"/>
</dbReference>
<evidence type="ECO:0000256" key="21">
    <source>
        <dbReference type="ARBA" id="ARBA00030684"/>
    </source>
</evidence>
<gene>
    <name evidence="29" type="ORF">JOF45_000235</name>
</gene>
<comment type="subunit">
    <text evidence="4">Homodimer.</text>
</comment>